<sequence length="533" mass="58832">MTEIETPSVNNVRQDQIETTGSQHVNSPTLDHHSAISVNEKEEQEQQDLNKEPYTVFTTGQLVRFLTICAGTGMISPLTASIYLPALNQIEADLNTTTEKVNITITVYMIFQAVSPTFWGTIADSYGRRPVYLITMLIYCGACIGLALSPNYTALLIFRMLQAFGSSSVIAIGAGILGDIVDSKRRGSYFGIYSMGQMLGPVLGPVLGGIITEQLNWKWIFWMLTILGGLSLVFVSLFVPETLRSLVGNGSGYANPTPFQWLARRRGKLDEEKIGRIKKANGPRRPMNFLSPFIYLTEPDVAIALILSGFLYCSMYTFLITTTKQFSLRYDLNELEIGLCFLCQGFGSIIGSFAKGKLLDRDFRKLKEKARMDTPDNPDAEISFYSARLGKSYASLIFVDALPIIYGWAMYYNAPLPVALILQFLVGVSTSSLTICVQSLIVDLFPGKGASITASNNLTRCILGAIASVCIDPGIEAVGIGWMFTIVGLFVTMTNIAIPILIKFGPKWRARRTGRYKNSNGTLSFRFFASTKR</sequence>
<evidence type="ECO:0000256" key="5">
    <source>
        <dbReference type="ARBA" id="ARBA00023136"/>
    </source>
</evidence>
<dbReference type="CDD" id="cd17323">
    <property type="entry name" value="MFS_Tpo1_MDR_like"/>
    <property type="match status" value="1"/>
</dbReference>
<dbReference type="Proteomes" id="UP000054107">
    <property type="component" value="Unassembled WGS sequence"/>
</dbReference>
<name>A0A0B7N8N6_9FUNG</name>
<dbReference type="GO" id="GO:0140115">
    <property type="term" value="P:export across plasma membrane"/>
    <property type="evidence" value="ECO:0007669"/>
    <property type="project" value="UniProtKB-ARBA"/>
</dbReference>
<dbReference type="Gene3D" id="1.20.1250.20">
    <property type="entry name" value="MFS general substrate transporter like domains"/>
    <property type="match status" value="1"/>
</dbReference>
<evidence type="ECO:0000256" key="8">
    <source>
        <dbReference type="SAM" id="Phobius"/>
    </source>
</evidence>
<keyword evidence="5 8" id="KW-0472">Membrane</keyword>
<reference evidence="10 11" key="1">
    <citation type="submission" date="2014-09" db="EMBL/GenBank/DDBJ databases">
        <authorList>
            <person name="Ellenberger Sabrina"/>
        </authorList>
    </citation>
    <scope>NUCLEOTIDE SEQUENCE [LARGE SCALE GENOMIC DNA]</scope>
    <source>
        <strain evidence="10 11">CBS 412.66</strain>
    </source>
</reference>
<feature type="transmembrane region" description="Helical" evidence="8">
    <location>
        <begin position="219"/>
        <end position="239"/>
    </location>
</feature>
<dbReference type="InterPro" id="IPR036259">
    <property type="entry name" value="MFS_trans_sf"/>
</dbReference>
<evidence type="ECO:0000313" key="11">
    <source>
        <dbReference type="Proteomes" id="UP000054107"/>
    </source>
</evidence>
<dbReference type="SUPFAM" id="SSF103473">
    <property type="entry name" value="MFS general substrate transporter"/>
    <property type="match status" value="1"/>
</dbReference>
<feature type="transmembrane region" description="Helical" evidence="8">
    <location>
        <begin position="62"/>
        <end position="83"/>
    </location>
</feature>
<evidence type="ECO:0000256" key="3">
    <source>
        <dbReference type="ARBA" id="ARBA00022692"/>
    </source>
</evidence>
<feature type="region of interest" description="Disordered" evidence="7">
    <location>
        <begin position="1"/>
        <end position="30"/>
    </location>
</feature>
<feature type="compositionally biased region" description="Polar residues" evidence="7">
    <location>
        <begin position="1"/>
        <end position="29"/>
    </location>
</feature>
<organism evidence="10 11">
    <name type="scientific">Parasitella parasitica</name>
    <dbReference type="NCBI Taxonomy" id="35722"/>
    <lineage>
        <taxon>Eukaryota</taxon>
        <taxon>Fungi</taxon>
        <taxon>Fungi incertae sedis</taxon>
        <taxon>Mucoromycota</taxon>
        <taxon>Mucoromycotina</taxon>
        <taxon>Mucoromycetes</taxon>
        <taxon>Mucorales</taxon>
        <taxon>Mucorineae</taxon>
        <taxon>Mucoraceae</taxon>
        <taxon>Parasitella</taxon>
    </lineage>
</organism>
<evidence type="ECO:0000313" key="10">
    <source>
        <dbReference type="EMBL" id="CEP14810.1"/>
    </source>
</evidence>
<evidence type="ECO:0000256" key="1">
    <source>
        <dbReference type="ARBA" id="ARBA00004141"/>
    </source>
</evidence>
<accession>A0A0B7N8N6</accession>
<keyword evidence="11" id="KW-1185">Reference proteome</keyword>
<feature type="transmembrane region" description="Helical" evidence="8">
    <location>
        <begin position="154"/>
        <end position="177"/>
    </location>
</feature>
<comment type="subcellular location">
    <subcellularLocation>
        <location evidence="1">Membrane</location>
        <topology evidence="1">Multi-pass membrane protein</topology>
    </subcellularLocation>
</comment>
<dbReference type="EMBL" id="LN731702">
    <property type="protein sequence ID" value="CEP14810.1"/>
    <property type="molecule type" value="Genomic_DNA"/>
</dbReference>
<evidence type="ECO:0000256" key="7">
    <source>
        <dbReference type="SAM" id="MobiDB-lite"/>
    </source>
</evidence>
<dbReference type="Gene3D" id="1.20.1720.10">
    <property type="entry name" value="Multidrug resistance protein D"/>
    <property type="match status" value="1"/>
</dbReference>
<proteinExistence type="predicted"/>
<evidence type="ECO:0000259" key="9">
    <source>
        <dbReference type="PROSITE" id="PS50850"/>
    </source>
</evidence>
<evidence type="ECO:0000256" key="4">
    <source>
        <dbReference type="ARBA" id="ARBA00022989"/>
    </source>
</evidence>
<dbReference type="AlphaFoldDB" id="A0A0B7N8N6"/>
<dbReference type="GO" id="GO:0005886">
    <property type="term" value="C:plasma membrane"/>
    <property type="evidence" value="ECO:0007669"/>
    <property type="project" value="TreeGrafter"/>
</dbReference>
<feature type="transmembrane region" description="Helical" evidence="8">
    <location>
        <begin position="418"/>
        <end position="445"/>
    </location>
</feature>
<feature type="transmembrane region" description="Helical" evidence="8">
    <location>
        <begin position="481"/>
        <end position="502"/>
    </location>
</feature>
<dbReference type="GO" id="GO:0015137">
    <property type="term" value="F:citrate transmembrane transporter activity"/>
    <property type="evidence" value="ECO:0007669"/>
    <property type="project" value="UniProtKB-ARBA"/>
</dbReference>
<feature type="transmembrane region" description="Helical" evidence="8">
    <location>
        <begin position="130"/>
        <end position="148"/>
    </location>
</feature>
<dbReference type="PANTHER" id="PTHR23502">
    <property type="entry name" value="MAJOR FACILITATOR SUPERFAMILY"/>
    <property type="match status" value="1"/>
</dbReference>
<dbReference type="STRING" id="35722.A0A0B7N8N6"/>
<dbReference type="InterPro" id="IPR020846">
    <property type="entry name" value="MFS_dom"/>
</dbReference>
<gene>
    <name evidence="10" type="primary">PARPA_08995.1 scaffold 35302</name>
</gene>
<dbReference type="FunFam" id="1.20.1250.20:FF:000172">
    <property type="entry name" value="MFS multidrug resistance transporter"/>
    <property type="match status" value="1"/>
</dbReference>
<feature type="transmembrane region" description="Helical" evidence="8">
    <location>
        <begin position="103"/>
        <end position="123"/>
    </location>
</feature>
<keyword evidence="6" id="KW-0325">Glycoprotein</keyword>
<protein>
    <recommendedName>
        <fullName evidence="9">Major facilitator superfamily (MFS) profile domain-containing protein</fullName>
    </recommendedName>
</protein>
<evidence type="ECO:0000256" key="6">
    <source>
        <dbReference type="ARBA" id="ARBA00023180"/>
    </source>
</evidence>
<dbReference type="FunFam" id="1.20.1720.10:FF:000009">
    <property type="entry name" value="MFS multidrug transporter"/>
    <property type="match status" value="1"/>
</dbReference>
<feature type="domain" description="Major facilitator superfamily (MFS) profile" evidence="9">
    <location>
        <begin position="65"/>
        <end position="506"/>
    </location>
</feature>
<keyword evidence="4 8" id="KW-1133">Transmembrane helix</keyword>
<feature type="transmembrane region" description="Helical" evidence="8">
    <location>
        <begin position="189"/>
        <end position="207"/>
    </location>
</feature>
<feature type="transmembrane region" description="Helical" evidence="8">
    <location>
        <begin position="393"/>
        <end position="412"/>
    </location>
</feature>
<dbReference type="PROSITE" id="PS50850">
    <property type="entry name" value="MFS"/>
    <property type="match status" value="1"/>
</dbReference>
<dbReference type="OrthoDB" id="440553at2759"/>
<dbReference type="PANTHER" id="PTHR23502:SF51">
    <property type="entry name" value="QUINIDINE RESISTANCE PROTEIN 1-RELATED"/>
    <property type="match status" value="1"/>
</dbReference>
<evidence type="ECO:0000256" key="2">
    <source>
        <dbReference type="ARBA" id="ARBA00022448"/>
    </source>
</evidence>
<feature type="transmembrane region" description="Helical" evidence="8">
    <location>
        <begin position="301"/>
        <end position="323"/>
    </location>
</feature>
<keyword evidence="3 8" id="KW-0812">Transmembrane</keyword>
<dbReference type="InterPro" id="IPR011701">
    <property type="entry name" value="MFS"/>
</dbReference>
<dbReference type="Pfam" id="PF07690">
    <property type="entry name" value="MFS_1"/>
    <property type="match status" value="1"/>
</dbReference>
<keyword evidence="2" id="KW-0813">Transport</keyword>